<dbReference type="EC" id="4.3.1.15" evidence="4"/>
<accession>A0A926DHB5</accession>
<reference evidence="4" key="1">
    <citation type="submission" date="2020-08" db="EMBL/GenBank/DDBJ databases">
        <title>Genome public.</title>
        <authorList>
            <person name="Liu C."/>
            <person name="Sun Q."/>
        </authorList>
    </citation>
    <scope>NUCLEOTIDE SEQUENCE</scope>
    <source>
        <strain evidence="4">NSJ-63</strain>
    </source>
</reference>
<dbReference type="EMBL" id="JACRSS010000001">
    <property type="protein sequence ID" value="MBC8538186.1"/>
    <property type="molecule type" value="Genomic_DNA"/>
</dbReference>
<keyword evidence="5" id="KW-1185">Reference proteome</keyword>
<organism evidence="4 5">
    <name type="scientific">Guopingia tenuis</name>
    <dbReference type="NCBI Taxonomy" id="2763656"/>
    <lineage>
        <taxon>Bacteria</taxon>
        <taxon>Bacillati</taxon>
        <taxon>Bacillota</taxon>
        <taxon>Clostridia</taxon>
        <taxon>Christensenellales</taxon>
        <taxon>Christensenellaceae</taxon>
        <taxon>Guopingia</taxon>
    </lineage>
</organism>
<dbReference type="Proteomes" id="UP000617951">
    <property type="component" value="Unassembled WGS sequence"/>
</dbReference>
<dbReference type="SUPFAM" id="SSF53686">
    <property type="entry name" value="Tryptophan synthase beta subunit-like PLP-dependent enzymes"/>
    <property type="match status" value="1"/>
</dbReference>
<comment type="caution">
    <text evidence="4">The sequence shown here is derived from an EMBL/GenBank/DDBJ whole genome shotgun (WGS) entry which is preliminary data.</text>
</comment>
<name>A0A926DHB5_9FIRM</name>
<dbReference type="GO" id="GO:0030170">
    <property type="term" value="F:pyridoxal phosphate binding"/>
    <property type="evidence" value="ECO:0007669"/>
    <property type="project" value="InterPro"/>
</dbReference>
<dbReference type="RefSeq" id="WP_249279957.1">
    <property type="nucleotide sequence ID" value="NZ_JACRSS010000001.1"/>
</dbReference>
<dbReference type="NCBIfam" id="NF006058">
    <property type="entry name" value="PRK08206.1"/>
    <property type="match status" value="1"/>
</dbReference>
<dbReference type="NCBIfam" id="TIGR01747">
    <property type="entry name" value="diampropi_NH3ly"/>
    <property type="match status" value="1"/>
</dbReference>
<evidence type="ECO:0000256" key="1">
    <source>
        <dbReference type="ARBA" id="ARBA00001933"/>
    </source>
</evidence>
<evidence type="ECO:0000313" key="5">
    <source>
        <dbReference type="Proteomes" id="UP000617951"/>
    </source>
</evidence>
<dbReference type="GO" id="GO:1901605">
    <property type="term" value="P:alpha-amino acid metabolic process"/>
    <property type="evidence" value="ECO:0007669"/>
    <property type="project" value="UniProtKB-ARBA"/>
</dbReference>
<dbReference type="InterPro" id="IPR036052">
    <property type="entry name" value="TrpB-like_PALP_sf"/>
</dbReference>
<dbReference type="Pfam" id="PF00291">
    <property type="entry name" value="PALP"/>
    <property type="match status" value="1"/>
</dbReference>
<dbReference type="AlphaFoldDB" id="A0A926DHB5"/>
<dbReference type="Gene3D" id="3.40.50.1100">
    <property type="match status" value="2"/>
</dbReference>
<sequence length="407" mass="43742">MTELKSSLGISLLTGRKPGGPLPAYLCEAEAQNALRFHQSVPGYRETPLRRLRHLAEKLGVREIFVKDESFRFGLNAFKSLGSLYAMSRLACREFGWNGEAVVYADLQTPQAHRKLREMVFATATDGNHGRGVAWSASRLGCRSFVFMPKGTVESRAHAIGAIPGATVTVTDLTYDETVALAAQKAKENGWILMQDTAWDGYEAIPADITAGYQTLPLEILSQMRAYGEKLPTHIFLQAGVGSMAAGVLGYFAACFGENAPAATILEPETVACIYASAKAADGMPHSIAGETQTIMAGLNCGTPSKIAWPVLRDHADFYAKCPDFVSARGMRLAAAPQGEDPHFLSGESAGIGLGFASLVLSRKECAAQRETLGFTKDSVLLMISTEGNTDPEGYEKTVYDGAYPVP</sequence>
<keyword evidence="2" id="KW-0663">Pyridoxal phosphate</keyword>
<dbReference type="PANTHER" id="PTHR42937:SF1">
    <property type="entry name" value="DIAMINOPROPIONATE AMMONIA-LYASE"/>
    <property type="match status" value="1"/>
</dbReference>
<protein>
    <submittedName>
        <fullName evidence="4">Diaminopropionate ammonia-lyase</fullName>
        <ecNumber evidence="4">4.3.1.15</ecNumber>
    </submittedName>
</protein>
<dbReference type="InterPro" id="IPR001926">
    <property type="entry name" value="TrpB-like_PALP"/>
</dbReference>
<evidence type="ECO:0000256" key="2">
    <source>
        <dbReference type="ARBA" id="ARBA00022898"/>
    </source>
</evidence>
<gene>
    <name evidence="4" type="ORF">H8693_04480</name>
</gene>
<proteinExistence type="predicted"/>
<dbReference type="PANTHER" id="PTHR42937">
    <property type="match status" value="1"/>
</dbReference>
<comment type="cofactor">
    <cofactor evidence="1">
        <name>pyridoxal 5'-phosphate</name>
        <dbReference type="ChEBI" id="CHEBI:597326"/>
    </cofactor>
</comment>
<evidence type="ECO:0000259" key="3">
    <source>
        <dbReference type="Pfam" id="PF00291"/>
    </source>
</evidence>
<dbReference type="InterPro" id="IPR010081">
    <property type="entry name" value="DiNH2opropionate_NH3_lyase"/>
</dbReference>
<feature type="domain" description="Tryptophan synthase beta chain-like PALP" evidence="3">
    <location>
        <begin position="43"/>
        <end position="338"/>
    </location>
</feature>
<dbReference type="GO" id="GO:0008838">
    <property type="term" value="F:diaminopropionate ammonia-lyase activity"/>
    <property type="evidence" value="ECO:0007669"/>
    <property type="project" value="UniProtKB-EC"/>
</dbReference>
<evidence type="ECO:0000313" key="4">
    <source>
        <dbReference type="EMBL" id="MBC8538186.1"/>
    </source>
</evidence>
<keyword evidence="4" id="KW-0456">Lyase</keyword>